<name>A0ABQ9HD85_9NEOP</name>
<dbReference type="Proteomes" id="UP001159363">
    <property type="component" value="Chromosome 4"/>
</dbReference>
<evidence type="ECO:0000313" key="2">
    <source>
        <dbReference type="EMBL" id="KAJ8882302.1"/>
    </source>
</evidence>
<feature type="compositionally biased region" description="Basic and acidic residues" evidence="1">
    <location>
        <begin position="15"/>
        <end position="30"/>
    </location>
</feature>
<gene>
    <name evidence="2" type="ORF">PR048_014104</name>
</gene>
<proteinExistence type="predicted"/>
<evidence type="ECO:0000313" key="3">
    <source>
        <dbReference type="Proteomes" id="UP001159363"/>
    </source>
</evidence>
<accession>A0ABQ9HD85</accession>
<reference evidence="2 3" key="1">
    <citation type="submission" date="2023-02" db="EMBL/GenBank/DDBJ databases">
        <title>LHISI_Scaffold_Assembly.</title>
        <authorList>
            <person name="Stuart O.P."/>
            <person name="Cleave R."/>
            <person name="Magrath M.J.L."/>
            <person name="Mikheyev A.S."/>
        </authorList>
    </citation>
    <scope>NUCLEOTIDE SEQUENCE [LARGE SCALE GENOMIC DNA]</scope>
    <source>
        <strain evidence="2">Daus_M_001</strain>
        <tissue evidence="2">Leg muscle</tissue>
    </source>
</reference>
<organism evidence="2 3">
    <name type="scientific">Dryococelus australis</name>
    <dbReference type="NCBI Taxonomy" id="614101"/>
    <lineage>
        <taxon>Eukaryota</taxon>
        <taxon>Metazoa</taxon>
        <taxon>Ecdysozoa</taxon>
        <taxon>Arthropoda</taxon>
        <taxon>Hexapoda</taxon>
        <taxon>Insecta</taxon>
        <taxon>Pterygota</taxon>
        <taxon>Neoptera</taxon>
        <taxon>Polyneoptera</taxon>
        <taxon>Phasmatodea</taxon>
        <taxon>Verophasmatodea</taxon>
        <taxon>Anareolatae</taxon>
        <taxon>Phasmatidae</taxon>
        <taxon>Eurycanthinae</taxon>
        <taxon>Dryococelus</taxon>
    </lineage>
</organism>
<feature type="region of interest" description="Disordered" evidence="1">
    <location>
        <begin position="1"/>
        <end position="52"/>
    </location>
</feature>
<protein>
    <submittedName>
        <fullName evidence="2">Uncharacterized protein</fullName>
    </submittedName>
</protein>
<sequence length="78" mass="8843">MRDPAAELWLGSLQEEARQHRNERAEETGNPRENPPTSGIVRHDSHLRKSGVNWPVIEPGSPWWEGCSLPAEPPWPLV</sequence>
<keyword evidence="3" id="KW-1185">Reference proteome</keyword>
<comment type="caution">
    <text evidence="2">The sequence shown here is derived from an EMBL/GenBank/DDBJ whole genome shotgun (WGS) entry which is preliminary data.</text>
</comment>
<evidence type="ECO:0000256" key="1">
    <source>
        <dbReference type="SAM" id="MobiDB-lite"/>
    </source>
</evidence>
<dbReference type="EMBL" id="JARBHB010000005">
    <property type="protein sequence ID" value="KAJ8882302.1"/>
    <property type="molecule type" value="Genomic_DNA"/>
</dbReference>